<evidence type="ECO:0000256" key="13">
    <source>
        <dbReference type="ARBA" id="ARBA00023136"/>
    </source>
</evidence>
<reference evidence="17 18" key="1">
    <citation type="journal article" date="2024" name="Nat. Commun.">
        <title>Phylogenomics reveals the evolutionary origins of lichenization in chlorophyte algae.</title>
        <authorList>
            <person name="Puginier C."/>
            <person name="Libourel C."/>
            <person name="Otte J."/>
            <person name="Skaloud P."/>
            <person name="Haon M."/>
            <person name="Grisel S."/>
            <person name="Petersen M."/>
            <person name="Berrin J.G."/>
            <person name="Delaux P.M."/>
            <person name="Dal Grande F."/>
            <person name="Keller J."/>
        </authorList>
    </citation>
    <scope>NUCLEOTIDE SEQUENCE [LARGE SCALE GENOMIC DNA]</scope>
    <source>
        <strain evidence="17 18">SAG 2523</strain>
    </source>
</reference>
<keyword evidence="11 15" id="KW-1133">Transmembrane helix</keyword>
<feature type="transmembrane region" description="Helical" evidence="15">
    <location>
        <begin position="298"/>
        <end position="323"/>
    </location>
</feature>
<dbReference type="GO" id="GO:0006508">
    <property type="term" value="P:proteolysis"/>
    <property type="evidence" value="ECO:0007669"/>
    <property type="project" value="UniProtKB-KW"/>
</dbReference>
<name>A0AAW1TAS5_9CHLO</name>
<dbReference type="CDD" id="cd18186">
    <property type="entry name" value="BTB_POZ_ZBTB_KLHL-like"/>
    <property type="match status" value="1"/>
</dbReference>
<sequence>MTSLQVCSSPVLVDGTVRCRYQLGRRAAMRHVGVLRIKHMRPRADSEKNSDHAPAEGVQPRPPTTAPQQPPQDPERNLKLPKEDLDIIRERVFGLDNFYVRSLTNTEAGATFMGNVRGRDPKIAYDKARQRLQDAFGDKYTLVLSRMDEVNTAIILPTYAVVDSNLSPTNESLRAGIVDDIFWGFFERFSTRPCKIFSLFPEHCTAPRLFQIVFDGHHLPPFRMVVYPYFEFAPEGFVDSADVILEVEGQRLPAHSQFLASQSRFMDNMVKDLGGNFSRSEQIIVPASMLSNYKAQDVQAFLCQAVVALICLAATIVTVLGANGVPTESFIQASRGDFSNSNQVAAALPGAIAFLSALGAHELGHWFVAKQSGDQLGLPLLFPSPLGTLGSFGSITRIKAPVASRGALCMLAAWGPLAGAAVSFAFVLLGLGLTVAGQGSTEVQTSAFEDSFLVGGLGQLLLGSELAAKDSVQVHPVLVAGWSALIVNCLNAIPIGELDGGRVAFAIWGPRTAQRITAALFILLGICSTFDALSLWFLVGVVPGLVHATTNASSHPSAMPLP</sequence>
<feature type="transmembrane region" description="Helical" evidence="15">
    <location>
        <begin position="344"/>
        <end position="364"/>
    </location>
</feature>
<dbReference type="EMBL" id="JALJOV010000195">
    <property type="protein sequence ID" value="KAK9866046.1"/>
    <property type="molecule type" value="Genomic_DNA"/>
</dbReference>
<evidence type="ECO:0000256" key="6">
    <source>
        <dbReference type="ARBA" id="ARBA00022640"/>
    </source>
</evidence>
<keyword evidence="7" id="KW-0645">Protease</keyword>
<evidence type="ECO:0000256" key="1">
    <source>
        <dbReference type="ARBA" id="ARBA00004141"/>
    </source>
</evidence>
<gene>
    <name evidence="17" type="ORF">WJX84_008175</name>
</gene>
<dbReference type="PROSITE" id="PS50097">
    <property type="entry name" value="BTB"/>
    <property type="match status" value="1"/>
</dbReference>
<keyword evidence="8 15" id="KW-0812">Transmembrane</keyword>
<comment type="pathway">
    <text evidence="3">Protein modification; protein ubiquitination.</text>
</comment>
<keyword evidence="18" id="KW-1185">Reference proteome</keyword>
<dbReference type="PANTHER" id="PTHR31412">
    <property type="entry name" value="ZINC METALLOPROTEASE EGY1"/>
    <property type="match status" value="1"/>
</dbReference>
<evidence type="ECO:0000256" key="4">
    <source>
        <dbReference type="ARBA" id="ARBA00007931"/>
    </source>
</evidence>
<dbReference type="GO" id="GO:0016020">
    <property type="term" value="C:membrane"/>
    <property type="evidence" value="ECO:0007669"/>
    <property type="project" value="UniProtKB-SubCell"/>
</dbReference>
<dbReference type="Gene3D" id="3.30.710.10">
    <property type="entry name" value="Potassium Channel Kv1.1, Chain A"/>
    <property type="match status" value="1"/>
</dbReference>
<dbReference type="InterPro" id="IPR044838">
    <property type="entry name" value="EGY1-like"/>
</dbReference>
<feature type="compositionally biased region" description="Pro residues" evidence="14">
    <location>
        <begin position="60"/>
        <end position="72"/>
    </location>
</feature>
<evidence type="ECO:0000256" key="7">
    <source>
        <dbReference type="ARBA" id="ARBA00022670"/>
    </source>
</evidence>
<keyword evidence="13 15" id="KW-0472">Membrane</keyword>
<keyword evidence="12" id="KW-0482">Metalloprotease</keyword>
<dbReference type="InterPro" id="IPR000210">
    <property type="entry name" value="BTB/POZ_dom"/>
</dbReference>
<feature type="transmembrane region" description="Helical" evidence="15">
    <location>
        <begin position="516"/>
        <end position="539"/>
    </location>
</feature>
<dbReference type="Pfam" id="PF02163">
    <property type="entry name" value="Peptidase_M50"/>
    <property type="match status" value="1"/>
</dbReference>
<keyword evidence="6" id="KW-0934">Plastid</keyword>
<feature type="domain" description="BTB" evidence="16">
    <location>
        <begin position="241"/>
        <end position="302"/>
    </location>
</feature>
<evidence type="ECO:0000256" key="14">
    <source>
        <dbReference type="SAM" id="MobiDB-lite"/>
    </source>
</evidence>
<evidence type="ECO:0000256" key="3">
    <source>
        <dbReference type="ARBA" id="ARBA00004906"/>
    </source>
</evidence>
<evidence type="ECO:0000256" key="2">
    <source>
        <dbReference type="ARBA" id="ARBA00004229"/>
    </source>
</evidence>
<evidence type="ECO:0000256" key="10">
    <source>
        <dbReference type="ARBA" id="ARBA00022946"/>
    </source>
</evidence>
<feature type="compositionally biased region" description="Basic and acidic residues" evidence="14">
    <location>
        <begin position="42"/>
        <end position="54"/>
    </location>
</feature>
<keyword evidence="5" id="KW-0150">Chloroplast</keyword>
<dbReference type="Pfam" id="PF00651">
    <property type="entry name" value="BTB"/>
    <property type="match status" value="1"/>
</dbReference>
<comment type="subcellular location">
    <subcellularLocation>
        <location evidence="1">Membrane</location>
        <topology evidence="1">Multi-pass membrane protein</topology>
    </subcellularLocation>
    <subcellularLocation>
        <location evidence="2">Plastid</location>
        <location evidence="2">Chloroplast</location>
    </subcellularLocation>
</comment>
<evidence type="ECO:0000313" key="17">
    <source>
        <dbReference type="EMBL" id="KAK9866046.1"/>
    </source>
</evidence>
<evidence type="ECO:0000259" key="16">
    <source>
        <dbReference type="PROSITE" id="PS50097"/>
    </source>
</evidence>
<dbReference type="AlphaFoldDB" id="A0AAW1TAS5"/>
<comment type="similarity">
    <text evidence="4">Belongs to the peptidase M50B family.</text>
</comment>
<comment type="caution">
    <text evidence="17">The sequence shown here is derived from an EMBL/GenBank/DDBJ whole genome shotgun (WGS) entry which is preliminary data.</text>
</comment>
<dbReference type="CDD" id="cd06160">
    <property type="entry name" value="S2P-M50_like_2"/>
    <property type="match status" value="1"/>
</dbReference>
<evidence type="ECO:0000256" key="8">
    <source>
        <dbReference type="ARBA" id="ARBA00022692"/>
    </source>
</evidence>
<organism evidence="17 18">
    <name type="scientific">Apatococcus fuscideae</name>
    <dbReference type="NCBI Taxonomy" id="2026836"/>
    <lineage>
        <taxon>Eukaryota</taxon>
        <taxon>Viridiplantae</taxon>
        <taxon>Chlorophyta</taxon>
        <taxon>core chlorophytes</taxon>
        <taxon>Trebouxiophyceae</taxon>
        <taxon>Chlorellales</taxon>
        <taxon>Chlorellaceae</taxon>
        <taxon>Apatococcus</taxon>
    </lineage>
</organism>
<keyword evidence="10" id="KW-0809">Transit peptide</keyword>
<evidence type="ECO:0000313" key="18">
    <source>
        <dbReference type="Proteomes" id="UP001485043"/>
    </source>
</evidence>
<dbReference type="GO" id="GO:0008237">
    <property type="term" value="F:metallopeptidase activity"/>
    <property type="evidence" value="ECO:0007669"/>
    <property type="project" value="UniProtKB-KW"/>
</dbReference>
<dbReference type="Proteomes" id="UP001485043">
    <property type="component" value="Unassembled WGS sequence"/>
</dbReference>
<dbReference type="PANTHER" id="PTHR31412:SF5">
    <property type="entry name" value="ZINC METALLOPROTEASE EGY2, CHLOROPLASTIC-RELATED"/>
    <property type="match status" value="1"/>
</dbReference>
<proteinExistence type="inferred from homology"/>
<evidence type="ECO:0000256" key="12">
    <source>
        <dbReference type="ARBA" id="ARBA00023049"/>
    </source>
</evidence>
<evidence type="ECO:0000256" key="9">
    <source>
        <dbReference type="ARBA" id="ARBA00022801"/>
    </source>
</evidence>
<keyword evidence="9" id="KW-0378">Hydrolase</keyword>
<evidence type="ECO:0000256" key="15">
    <source>
        <dbReference type="SAM" id="Phobius"/>
    </source>
</evidence>
<feature type="region of interest" description="Disordered" evidence="14">
    <location>
        <begin position="39"/>
        <end position="81"/>
    </location>
</feature>
<evidence type="ECO:0000256" key="5">
    <source>
        <dbReference type="ARBA" id="ARBA00022528"/>
    </source>
</evidence>
<dbReference type="InterPro" id="IPR011333">
    <property type="entry name" value="SKP1/BTB/POZ_sf"/>
</dbReference>
<dbReference type="GO" id="GO:0009507">
    <property type="term" value="C:chloroplast"/>
    <property type="evidence" value="ECO:0007669"/>
    <property type="project" value="UniProtKB-SubCell"/>
</dbReference>
<accession>A0AAW1TAS5</accession>
<evidence type="ECO:0000256" key="11">
    <source>
        <dbReference type="ARBA" id="ARBA00022989"/>
    </source>
</evidence>
<feature type="transmembrane region" description="Helical" evidence="15">
    <location>
        <begin position="407"/>
        <end position="431"/>
    </location>
</feature>
<protein>
    <recommendedName>
        <fullName evidence="16">BTB domain-containing protein</fullName>
    </recommendedName>
</protein>
<feature type="transmembrane region" description="Helical" evidence="15">
    <location>
        <begin position="376"/>
        <end position="395"/>
    </location>
</feature>
<dbReference type="InterPro" id="IPR008915">
    <property type="entry name" value="Peptidase_M50"/>
</dbReference>